<dbReference type="PANTHER" id="PTHR31126">
    <property type="entry name" value="TYROSINE-PROTEIN PHOSPHATASE"/>
    <property type="match status" value="1"/>
</dbReference>
<evidence type="ECO:0000313" key="4">
    <source>
        <dbReference type="EMBL" id="MBB3325070.1"/>
    </source>
</evidence>
<sequence length="245" mass="26490">MVQPRKVQVDGLLNGRDLGGLPRSRGGDTPRGVFFRSESVDRVSTRGWNSLHALGVRTVVDLRQDAERRLDASRRPAWLETVQVDHDGLENTTFWADHWSNGRSGTALYYLPHLHAMPERTVAVLHALAAAPPGGVLFHCAAGRDRTGLIAAILLKVADVELEPIVSDYLITTTMDVRATEEVTAGAVCSSFGTTTEQAFRAAVAGLDVQPLLTALSPEVRTAILTWRGTLAPEKGQRKPGAEAP</sequence>
<dbReference type="SUPFAM" id="SSF52799">
    <property type="entry name" value="(Phosphotyrosine protein) phosphatases II"/>
    <property type="match status" value="1"/>
</dbReference>
<dbReference type="PANTHER" id="PTHR31126:SF1">
    <property type="entry name" value="TYROSINE SPECIFIC PROTEIN PHOSPHATASES DOMAIN-CONTAINING PROTEIN"/>
    <property type="match status" value="1"/>
</dbReference>
<feature type="domain" description="Tyrosine specific protein phosphatases" evidence="3">
    <location>
        <begin position="119"/>
        <end position="184"/>
    </location>
</feature>
<dbReference type="Pfam" id="PF13350">
    <property type="entry name" value="Y_phosphatase3"/>
    <property type="match status" value="1"/>
</dbReference>
<proteinExistence type="inferred from homology"/>
<comment type="similarity">
    <text evidence="1">Belongs to the protein-tyrosine phosphatase family.</text>
</comment>
<keyword evidence="5" id="KW-1185">Reference proteome</keyword>
<dbReference type="PROSITE" id="PS00383">
    <property type="entry name" value="TYR_PHOSPHATASE_1"/>
    <property type="match status" value="1"/>
</dbReference>
<dbReference type="EMBL" id="JACHZG010000001">
    <property type="protein sequence ID" value="MBB3325070.1"/>
    <property type="molecule type" value="Genomic_DNA"/>
</dbReference>
<dbReference type="InterPro" id="IPR000387">
    <property type="entry name" value="Tyr_Pase_dom"/>
</dbReference>
<feature type="region of interest" description="Disordered" evidence="2">
    <location>
        <begin position="1"/>
        <end position="30"/>
    </location>
</feature>
<dbReference type="InterPro" id="IPR016130">
    <property type="entry name" value="Tyr_Pase_AS"/>
</dbReference>
<dbReference type="Proteomes" id="UP000565572">
    <property type="component" value="Unassembled WGS sequence"/>
</dbReference>
<dbReference type="GO" id="GO:0004721">
    <property type="term" value="F:phosphoprotein phosphatase activity"/>
    <property type="evidence" value="ECO:0007669"/>
    <property type="project" value="InterPro"/>
</dbReference>
<reference evidence="4 5" key="1">
    <citation type="submission" date="2020-08" db="EMBL/GenBank/DDBJ databases">
        <title>Sequencing the genomes of 1000 actinobacteria strains.</title>
        <authorList>
            <person name="Klenk H.-P."/>
        </authorList>
    </citation>
    <scope>NUCLEOTIDE SEQUENCE [LARGE SCALE GENOMIC DNA]</scope>
    <source>
        <strain evidence="4 5">DSM 11053</strain>
    </source>
</reference>
<evidence type="ECO:0000313" key="5">
    <source>
        <dbReference type="Proteomes" id="UP000565572"/>
    </source>
</evidence>
<dbReference type="InterPro" id="IPR026893">
    <property type="entry name" value="Tyr/Ser_Pase_IphP-type"/>
</dbReference>
<evidence type="ECO:0000256" key="1">
    <source>
        <dbReference type="ARBA" id="ARBA00009580"/>
    </source>
</evidence>
<dbReference type="Gene3D" id="3.90.190.10">
    <property type="entry name" value="Protein tyrosine phosphatase superfamily"/>
    <property type="match status" value="1"/>
</dbReference>
<comment type="caution">
    <text evidence="4">The sequence shown here is derived from an EMBL/GenBank/DDBJ whole genome shotgun (WGS) entry which is preliminary data.</text>
</comment>
<accession>A0A7W5P541</accession>
<dbReference type="AlphaFoldDB" id="A0A7W5P541"/>
<dbReference type="PROSITE" id="PS50056">
    <property type="entry name" value="TYR_PHOSPHATASE_2"/>
    <property type="match status" value="1"/>
</dbReference>
<evidence type="ECO:0000256" key="2">
    <source>
        <dbReference type="SAM" id="MobiDB-lite"/>
    </source>
</evidence>
<gene>
    <name evidence="4" type="ORF">FHX39_000014</name>
</gene>
<dbReference type="InterPro" id="IPR029021">
    <property type="entry name" value="Prot-tyrosine_phosphatase-like"/>
</dbReference>
<dbReference type="RefSeq" id="WP_198423189.1">
    <property type="nucleotide sequence ID" value="NZ_JACHZG010000001.1"/>
</dbReference>
<name>A0A7W5P541_9ACTN</name>
<organism evidence="4 5">
    <name type="scientific">Microlunatus antarcticus</name>
    <dbReference type="NCBI Taxonomy" id="53388"/>
    <lineage>
        <taxon>Bacteria</taxon>
        <taxon>Bacillati</taxon>
        <taxon>Actinomycetota</taxon>
        <taxon>Actinomycetes</taxon>
        <taxon>Propionibacteriales</taxon>
        <taxon>Propionibacteriaceae</taxon>
        <taxon>Microlunatus</taxon>
    </lineage>
</organism>
<protein>
    <submittedName>
        <fullName evidence="4">Protein tyrosine/serine phosphatase</fullName>
    </submittedName>
</protein>
<feature type="compositionally biased region" description="Low complexity" evidence="2">
    <location>
        <begin position="10"/>
        <end position="21"/>
    </location>
</feature>
<evidence type="ECO:0000259" key="3">
    <source>
        <dbReference type="PROSITE" id="PS50056"/>
    </source>
</evidence>